<reference evidence="3" key="1">
    <citation type="submission" date="2021-12" db="EMBL/GenBank/DDBJ databases">
        <authorList>
            <person name="King R."/>
        </authorList>
    </citation>
    <scope>NUCLEOTIDE SEQUENCE</scope>
</reference>
<organism evidence="3 4">
    <name type="scientific">Bemisia tabaci</name>
    <name type="common">Sweetpotato whitefly</name>
    <name type="synonym">Aleurodes tabaci</name>
    <dbReference type="NCBI Taxonomy" id="7038"/>
    <lineage>
        <taxon>Eukaryota</taxon>
        <taxon>Metazoa</taxon>
        <taxon>Ecdysozoa</taxon>
        <taxon>Arthropoda</taxon>
        <taxon>Hexapoda</taxon>
        <taxon>Insecta</taxon>
        <taxon>Pterygota</taxon>
        <taxon>Neoptera</taxon>
        <taxon>Paraneoptera</taxon>
        <taxon>Hemiptera</taxon>
        <taxon>Sternorrhyncha</taxon>
        <taxon>Aleyrodoidea</taxon>
        <taxon>Aleyrodidae</taxon>
        <taxon>Aleyrodinae</taxon>
        <taxon>Bemisia</taxon>
    </lineage>
</organism>
<dbReference type="Proteomes" id="UP001152759">
    <property type="component" value="Chromosome 4"/>
</dbReference>
<evidence type="ECO:0000256" key="1">
    <source>
        <dbReference type="ARBA" id="ARBA00006781"/>
    </source>
</evidence>
<dbReference type="Pfam" id="PF13862">
    <property type="entry name" value="BCCIP"/>
    <property type="match status" value="1"/>
</dbReference>
<proteinExistence type="inferred from homology"/>
<dbReference type="EMBL" id="OU963865">
    <property type="protein sequence ID" value="CAH0388275.1"/>
    <property type="molecule type" value="Genomic_DNA"/>
</dbReference>
<feature type="region of interest" description="Disordered" evidence="2">
    <location>
        <begin position="1"/>
        <end position="36"/>
    </location>
</feature>
<evidence type="ECO:0000313" key="4">
    <source>
        <dbReference type="Proteomes" id="UP001152759"/>
    </source>
</evidence>
<name>A0A9P0F3L2_BEMTA</name>
<dbReference type="GO" id="GO:0005634">
    <property type="term" value="C:nucleus"/>
    <property type="evidence" value="ECO:0007669"/>
    <property type="project" value="TreeGrafter"/>
</dbReference>
<feature type="non-terminal residue" evidence="3">
    <location>
        <position position="280"/>
    </location>
</feature>
<dbReference type="PANTHER" id="PTHR13261:SF0">
    <property type="entry name" value="BRCA2 AND CDKN1A-INTERACTING PROTEIN"/>
    <property type="match status" value="1"/>
</dbReference>
<feature type="compositionally biased region" description="Acidic residues" evidence="2">
    <location>
        <begin position="81"/>
        <end position="98"/>
    </location>
</feature>
<dbReference type="PIRSF" id="PIRSF028983">
    <property type="entry name" value="BCP1"/>
    <property type="match status" value="1"/>
</dbReference>
<sequence>MTDSEPKVKKSKLSSGDGPGSSHEEQEVVIDFVGRSPEEDDVEGITQLLVPLFHSSGVDLPELVKLIIEQKNVGSVIKEDESIEENQNEDEDDEDDEDNIFGLNTVLDLTKNKESQCTKQLRKFILSLAKDHAEDYSAVESLLSNDTSAPVGLIINERFINIPPQISVPLFESLSKEIKGSDELSDFKHFVMICKIYKPSKRKVKSKPEKEASGILWSNAEEELINEEAEIKFEYPINDEIDSAVGGSWLEKDEAMITYRRLITFPASKLNSIIEKIKSS</sequence>
<dbReference type="InterPro" id="IPR025602">
    <property type="entry name" value="BCP1_family"/>
</dbReference>
<evidence type="ECO:0000256" key="2">
    <source>
        <dbReference type="SAM" id="MobiDB-lite"/>
    </source>
</evidence>
<accession>A0A9P0F3L2</accession>
<protein>
    <recommendedName>
        <fullName evidence="5">Protein BCCIP homolog</fullName>
    </recommendedName>
</protein>
<evidence type="ECO:0000313" key="3">
    <source>
        <dbReference type="EMBL" id="CAH0388275.1"/>
    </source>
</evidence>
<keyword evidence="4" id="KW-1185">Reference proteome</keyword>
<feature type="region of interest" description="Disordered" evidence="2">
    <location>
        <begin position="78"/>
        <end position="98"/>
    </location>
</feature>
<gene>
    <name evidence="3" type="ORF">BEMITA_LOCUS7196</name>
</gene>
<dbReference type="AlphaFoldDB" id="A0A9P0F3L2"/>
<dbReference type="PANTHER" id="PTHR13261">
    <property type="entry name" value="BRCA2 AND CDKN1A INTERACTING PROTEIN"/>
    <property type="match status" value="1"/>
</dbReference>
<comment type="similarity">
    <text evidence="1">Belongs to the BCP1 family.</text>
</comment>
<evidence type="ECO:0008006" key="5">
    <source>
        <dbReference type="Google" id="ProtNLM"/>
    </source>
</evidence>